<evidence type="ECO:0000313" key="2">
    <source>
        <dbReference type="Proteomes" id="UP000007304"/>
    </source>
</evidence>
<proteinExistence type="predicted"/>
<accession>H6C885</accession>
<name>H6C885_EXODN</name>
<organism evidence="1 2">
    <name type="scientific">Exophiala dermatitidis (strain ATCC 34100 / CBS 525.76 / NIH/UT8656)</name>
    <name type="common">Black yeast</name>
    <name type="synonym">Wangiella dermatitidis</name>
    <dbReference type="NCBI Taxonomy" id="858893"/>
    <lineage>
        <taxon>Eukaryota</taxon>
        <taxon>Fungi</taxon>
        <taxon>Dikarya</taxon>
        <taxon>Ascomycota</taxon>
        <taxon>Pezizomycotina</taxon>
        <taxon>Eurotiomycetes</taxon>
        <taxon>Chaetothyriomycetidae</taxon>
        <taxon>Chaetothyriales</taxon>
        <taxon>Herpotrichiellaceae</taxon>
        <taxon>Exophiala</taxon>
    </lineage>
</organism>
<dbReference type="RefSeq" id="XP_009160773.1">
    <property type="nucleotide sequence ID" value="XM_009162525.1"/>
</dbReference>
<sequence length="165" mass="18519">MPSITPNLVAIALIPLDDFSLWMNQPISIQPCRPMCQTTTSPIIFLLQFANLSSLRPLRTCISLYSVYYCQYCRPSLHVIQSSLICATMNVCCLIVQMAVGDTQPSPRLLDCIVPPTPDLSEGRSDNRGHGTVFDYSCYVLRTTGTQSRSKLVWRRQCEPNKRAS</sequence>
<dbReference type="InParanoid" id="H6C885"/>
<dbReference type="Proteomes" id="UP000007304">
    <property type="component" value="Unassembled WGS sequence"/>
</dbReference>
<dbReference type="VEuPathDB" id="FungiDB:HMPREF1120_08278"/>
<reference evidence="1" key="1">
    <citation type="submission" date="2011-07" db="EMBL/GenBank/DDBJ databases">
        <title>The Genome Sequence of Exophiala (Wangiella) dermatitidis NIH/UT8656.</title>
        <authorList>
            <consortium name="The Broad Institute Genome Sequencing Platform"/>
            <person name="Cuomo C."/>
            <person name="Wang Z."/>
            <person name="Hunicke-Smith S."/>
            <person name="Szanislo P.J."/>
            <person name="Earl A."/>
            <person name="Young S.K."/>
            <person name="Zeng Q."/>
            <person name="Gargeya S."/>
            <person name="Fitzgerald M."/>
            <person name="Haas B."/>
            <person name="Abouelleil A."/>
            <person name="Alvarado L."/>
            <person name="Arachchi H.M."/>
            <person name="Berlin A."/>
            <person name="Brown A."/>
            <person name="Chapman S.B."/>
            <person name="Chen Z."/>
            <person name="Dunbar C."/>
            <person name="Freedman E."/>
            <person name="Gearin G."/>
            <person name="Gellesch M."/>
            <person name="Goldberg J."/>
            <person name="Griggs A."/>
            <person name="Gujja S."/>
            <person name="Heiman D."/>
            <person name="Howarth C."/>
            <person name="Larson L."/>
            <person name="Lui A."/>
            <person name="MacDonald P.J.P."/>
            <person name="Montmayeur A."/>
            <person name="Murphy C."/>
            <person name="Neiman D."/>
            <person name="Pearson M."/>
            <person name="Priest M."/>
            <person name="Roberts A."/>
            <person name="Saif S."/>
            <person name="Shea T."/>
            <person name="Shenoy N."/>
            <person name="Sisk P."/>
            <person name="Stolte C."/>
            <person name="Sykes S."/>
            <person name="Wortman J."/>
            <person name="Nusbaum C."/>
            <person name="Birren B."/>
        </authorList>
    </citation>
    <scope>NUCLEOTIDE SEQUENCE</scope>
    <source>
        <strain evidence="1">NIH/UT8656</strain>
    </source>
</reference>
<evidence type="ECO:0000313" key="1">
    <source>
        <dbReference type="EMBL" id="EHY60312.1"/>
    </source>
</evidence>
<gene>
    <name evidence="1" type="ORF">HMPREF1120_08278</name>
</gene>
<dbReference type="AlphaFoldDB" id="H6C885"/>
<dbReference type="HOGENOM" id="CLU_1610761_0_0_1"/>
<dbReference type="GeneID" id="20312917"/>
<dbReference type="EMBL" id="JH226136">
    <property type="protein sequence ID" value="EHY60312.1"/>
    <property type="molecule type" value="Genomic_DNA"/>
</dbReference>
<protein>
    <submittedName>
        <fullName evidence="1">Uncharacterized protein</fullName>
    </submittedName>
</protein>
<keyword evidence="2" id="KW-1185">Reference proteome</keyword>